<sequence>MIQHIRRVGHSSPPSAASPILPPLSLTLPAVTPFSPRELYNENPHPRYHRSPHISLPQVVHNSSADAIYSHTHPWNTAVHIVIHFGPSSGFRPVFNILTPGAPPIPICRPNAIITIRGRQYLLLVCTPVFPRLSMLESSQAADSGDLLASAKTPKPKTPVELVARRGEIRWIPPDA</sequence>
<keyword evidence="2" id="KW-1185">Reference proteome</keyword>
<evidence type="ECO:0000313" key="1">
    <source>
        <dbReference type="EMBL" id="KAF9447248.1"/>
    </source>
</evidence>
<accession>A0A9P6C3F5</accession>
<dbReference type="AlphaFoldDB" id="A0A9P6C3F5"/>
<reference evidence="1" key="1">
    <citation type="submission" date="2020-11" db="EMBL/GenBank/DDBJ databases">
        <authorList>
            <consortium name="DOE Joint Genome Institute"/>
            <person name="Ahrendt S."/>
            <person name="Riley R."/>
            <person name="Andreopoulos W."/>
            <person name="Labutti K."/>
            <person name="Pangilinan J."/>
            <person name="Ruiz-Duenas F.J."/>
            <person name="Barrasa J.M."/>
            <person name="Sanchez-Garcia M."/>
            <person name="Camarero S."/>
            <person name="Miyauchi S."/>
            <person name="Serrano A."/>
            <person name="Linde D."/>
            <person name="Babiker R."/>
            <person name="Drula E."/>
            <person name="Ayuso-Fernandez I."/>
            <person name="Pacheco R."/>
            <person name="Padilla G."/>
            <person name="Ferreira P."/>
            <person name="Barriuso J."/>
            <person name="Kellner H."/>
            <person name="Castanera R."/>
            <person name="Alfaro M."/>
            <person name="Ramirez L."/>
            <person name="Pisabarro A.G."/>
            <person name="Kuo A."/>
            <person name="Tritt A."/>
            <person name="Lipzen A."/>
            <person name="He G."/>
            <person name="Yan M."/>
            <person name="Ng V."/>
            <person name="Cullen D."/>
            <person name="Martin F."/>
            <person name="Rosso M.-N."/>
            <person name="Henrissat B."/>
            <person name="Hibbett D."/>
            <person name="Martinez A.T."/>
            <person name="Grigoriev I.V."/>
        </authorList>
    </citation>
    <scope>NUCLEOTIDE SEQUENCE</scope>
    <source>
        <strain evidence="1">MF-IS2</strain>
    </source>
</reference>
<evidence type="ECO:0000313" key="2">
    <source>
        <dbReference type="Proteomes" id="UP000807342"/>
    </source>
</evidence>
<dbReference type="EMBL" id="MU151208">
    <property type="protein sequence ID" value="KAF9447248.1"/>
    <property type="molecule type" value="Genomic_DNA"/>
</dbReference>
<proteinExistence type="predicted"/>
<gene>
    <name evidence="1" type="ORF">P691DRAFT_782627</name>
</gene>
<protein>
    <submittedName>
        <fullName evidence="1">Uncharacterized protein</fullName>
    </submittedName>
</protein>
<name>A0A9P6C3F5_9AGAR</name>
<dbReference type="Proteomes" id="UP000807342">
    <property type="component" value="Unassembled WGS sequence"/>
</dbReference>
<organism evidence="1 2">
    <name type="scientific">Macrolepiota fuliginosa MF-IS2</name>
    <dbReference type="NCBI Taxonomy" id="1400762"/>
    <lineage>
        <taxon>Eukaryota</taxon>
        <taxon>Fungi</taxon>
        <taxon>Dikarya</taxon>
        <taxon>Basidiomycota</taxon>
        <taxon>Agaricomycotina</taxon>
        <taxon>Agaricomycetes</taxon>
        <taxon>Agaricomycetidae</taxon>
        <taxon>Agaricales</taxon>
        <taxon>Agaricineae</taxon>
        <taxon>Agaricaceae</taxon>
        <taxon>Macrolepiota</taxon>
    </lineage>
</organism>
<comment type="caution">
    <text evidence="1">The sequence shown here is derived from an EMBL/GenBank/DDBJ whole genome shotgun (WGS) entry which is preliminary data.</text>
</comment>